<keyword evidence="1" id="KW-0812">Transmembrane</keyword>
<gene>
    <name evidence="2" type="ORF">MSP1401_LOCUS7884</name>
</gene>
<keyword evidence="1" id="KW-1133">Transmembrane helix</keyword>
<organism evidence="2">
    <name type="scientific">Micromonas pusilla</name>
    <name type="common">Picoplanktonic green alga</name>
    <name type="synonym">Chromulina pusilla</name>
    <dbReference type="NCBI Taxonomy" id="38833"/>
    <lineage>
        <taxon>Eukaryota</taxon>
        <taxon>Viridiplantae</taxon>
        <taxon>Chlorophyta</taxon>
        <taxon>Mamiellophyceae</taxon>
        <taxon>Mamiellales</taxon>
        <taxon>Mamiellaceae</taxon>
        <taxon>Micromonas</taxon>
    </lineage>
</organism>
<sequence>MVQAIAMSTTTALVAARAGQARVSRAKSVVASAKPVVKATKRVSKAVPVGLAATAPLLASMPAHAQNALFTVADLADGNVDEETALYVLIGGSLAICTAVLSLVIGSDQFIKNFSKK</sequence>
<dbReference type="AlphaFoldDB" id="A0A7S0D4G0"/>
<evidence type="ECO:0000313" key="2">
    <source>
        <dbReference type="EMBL" id="CAD8443380.1"/>
    </source>
</evidence>
<protein>
    <submittedName>
        <fullName evidence="2">Uncharacterized protein</fullName>
    </submittedName>
</protein>
<name>A0A7S0D4G0_MICPS</name>
<keyword evidence="1" id="KW-0472">Membrane</keyword>
<feature type="transmembrane region" description="Helical" evidence="1">
    <location>
        <begin position="85"/>
        <end position="107"/>
    </location>
</feature>
<reference evidence="2" key="1">
    <citation type="submission" date="2021-01" db="EMBL/GenBank/DDBJ databases">
        <authorList>
            <person name="Corre E."/>
            <person name="Pelletier E."/>
            <person name="Niang G."/>
            <person name="Scheremetjew M."/>
            <person name="Finn R."/>
            <person name="Kale V."/>
            <person name="Holt S."/>
            <person name="Cochrane G."/>
            <person name="Meng A."/>
            <person name="Brown T."/>
            <person name="Cohen L."/>
        </authorList>
    </citation>
    <scope>NUCLEOTIDE SEQUENCE</scope>
    <source>
        <strain evidence="2">CCAC1681</strain>
    </source>
</reference>
<evidence type="ECO:0000256" key="1">
    <source>
        <dbReference type="SAM" id="Phobius"/>
    </source>
</evidence>
<accession>A0A7S0D4G0</accession>
<proteinExistence type="predicted"/>
<dbReference type="EMBL" id="HBEN01009511">
    <property type="protein sequence ID" value="CAD8443380.1"/>
    <property type="molecule type" value="Transcribed_RNA"/>
</dbReference>